<dbReference type="eggNOG" id="arCOG02276">
    <property type="taxonomic scope" value="Archaea"/>
</dbReference>
<feature type="domain" description="HTH bat-type" evidence="3">
    <location>
        <begin position="145"/>
        <end position="197"/>
    </location>
</feature>
<dbReference type="PANTHER" id="PTHR34236">
    <property type="entry name" value="DIMETHYL SULFOXIDE REDUCTASE TRANSCRIPTIONAL ACTIVATOR"/>
    <property type="match status" value="1"/>
</dbReference>
<dbReference type="Proteomes" id="UP000011566">
    <property type="component" value="Unassembled WGS sequence"/>
</dbReference>
<dbReference type="PANTHER" id="PTHR34236:SF1">
    <property type="entry name" value="DIMETHYL SULFOXIDE REDUCTASE TRANSCRIPTIONAL ACTIVATOR"/>
    <property type="match status" value="1"/>
</dbReference>
<accession>M0LTL6</accession>
<evidence type="ECO:0000256" key="1">
    <source>
        <dbReference type="ARBA" id="ARBA00023015"/>
    </source>
</evidence>
<protein>
    <submittedName>
        <fullName evidence="4">Bacterio-opsin activator-like protein</fullName>
    </submittedName>
</protein>
<dbReference type="Pfam" id="PF04967">
    <property type="entry name" value="HTH_10"/>
    <property type="match status" value="1"/>
</dbReference>
<comment type="caution">
    <text evidence="4">The sequence shown here is derived from an EMBL/GenBank/DDBJ whole genome shotgun (WGS) entry which is preliminary data.</text>
</comment>
<dbReference type="EMBL" id="AOMB01000039">
    <property type="protein sequence ID" value="EMA36786.1"/>
    <property type="molecule type" value="Genomic_DNA"/>
</dbReference>
<gene>
    <name evidence="4" type="ORF">C447_13784</name>
</gene>
<dbReference type="RefSeq" id="WP_007694868.1">
    <property type="nucleotide sequence ID" value="NZ_AJRK01000005.1"/>
</dbReference>
<organism evidence="4 5">
    <name type="scientific">Halococcus hamelinensis 100A6</name>
    <dbReference type="NCBI Taxonomy" id="1132509"/>
    <lineage>
        <taxon>Archaea</taxon>
        <taxon>Methanobacteriati</taxon>
        <taxon>Methanobacteriota</taxon>
        <taxon>Stenosarchaea group</taxon>
        <taxon>Halobacteria</taxon>
        <taxon>Halobacteriales</taxon>
        <taxon>Halococcaceae</taxon>
        <taxon>Halococcus</taxon>
    </lineage>
</organism>
<dbReference type="OrthoDB" id="27447at2157"/>
<evidence type="ECO:0000256" key="2">
    <source>
        <dbReference type="ARBA" id="ARBA00023163"/>
    </source>
</evidence>
<dbReference type="AlphaFoldDB" id="M0LTL6"/>
<reference evidence="4 5" key="1">
    <citation type="journal article" date="2014" name="PLoS Genet.">
        <title>Phylogenetically driven sequencing of extremely halophilic archaea reveals strategies for static and dynamic osmo-response.</title>
        <authorList>
            <person name="Becker E.A."/>
            <person name="Seitzer P.M."/>
            <person name="Tritt A."/>
            <person name="Larsen D."/>
            <person name="Krusor M."/>
            <person name="Yao A.I."/>
            <person name="Wu D."/>
            <person name="Madern D."/>
            <person name="Eisen J.A."/>
            <person name="Darling A.E."/>
            <person name="Facciotti M.T."/>
        </authorList>
    </citation>
    <scope>NUCLEOTIDE SEQUENCE [LARGE SCALE GENOMIC DNA]</scope>
    <source>
        <strain evidence="4 5">100A6</strain>
    </source>
</reference>
<dbReference type="PATRIC" id="fig|1132509.6.peg.3220"/>
<dbReference type="InterPro" id="IPR007050">
    <property type="entry name" value="HTH_bacterioopsin"/>
</dbReference>
<keyword evidence="2" id="KW-0804">Transcription</keyword>
<keyword evidence="1" id="KW-0805">Transcription regulation</keyword>
<sequence>MLVATLHVDLDRDHALSGLAEIHDRPFSMYQFEVLAGDTIRFLIKADEHRDAIATYLHQSPAVDSLENVAKSQLLVTKRSSGIVPILRKNHGMLQQMSQFHGTVRVIDVIVYNRDDLKSIMEELQELGSVQLKQLKPFGDPASSLSSRQAEVLELAYNAGYYDWPRPTDAETLAGELDISHATFLEHLRKAERKIMDEALGGAAPTPEIPHEIEL</sequence>
<keyword evidence="5" id="KW-1185">Reference proteome</keyword>
<proteinExistence type="predicted"/>
<name>M0LTL6_9EURY</name>
<evidence type="ECO:0000313" key="5">
    <source>
        <dbReference type="Proteomes" id="UP000011566"/>
    </source>
</evidence>
<evidence type="ECO:0000259" key="3">
    <source>
        <dbReference type="Pfam" id="PF04967"/>
    </source>
</evidence>
<evidence type="ECO:0000313" key="4">
    <source>
        <dbReference type="EMBL" id="EMA36786.1"/>
    </source>
</evidence>